<dbReference type="PANTHER" id="PTHR48090">
    <property type="entry name" value="UNDECAPRENYL-PHOSPHATE 4-DEOXY-4-FORMAMIDO-L-ARABINOSE TRANSFERASE-RELATED"/>
    <property type="match status" value="1"/>
</dbReference>
<sequence length="349" mass="39287">MKTVPDNNIHMLGSTEKKKPSLSFIVPAMNEEKTLATLFEGIKNQAEKVSSRWEVIFIDDGSSDTSWDVMLNLAYVHSENVSAFRFRHNRGKADALALGYREAKGDIVFTMDADLQDDPKEIPRFLEKLEEGYDIVSGYKKKRHDPWHKVLPSRVFNAVLSRLVDVHLHDHNCGFKAYRAEVLESIPMYGDMHRMVPSLASFNGYKTGEIVVEHHPRLHGVSKYGWGRIAIGVMDMTTVSFLKKFRDSPMHYAGKAAFLLMAVGVLQLFGAVVLMVLGKDSGVLMTTGSMSALTGFLTLNQGILMENSTHERMKSKRVLPITESHRHKTAFETVDEDDYSKSISNFQTA</sequence>
<keyword evidence="2" id="KW-0328">Glycosyltransferase</keyword>
<dbReference type="SUPFAM" id="SSF53448">
    <property type="entry name" value="Nucleotide-diphospho-sugar transferases"/>
    <property type="match status" value="1"/>
</dbReference>
<evidence type="ECO:0000313" key="10">
    <source>
        <dbReference type="EMBL" id="GHC49930.1"/>
    </source>
</evidence>
<name>A0A918TIZ9_9BACT</name>
<dbReference type="CDD" id="cd04187">
    <property type="entry name" value="DPM1_like_bac"/>
    <property type="match status" value="1"/>
</dbReference>
<feature type="domain" description="Glycosyltransferase 2-like" evidence="9">
    <location>
        <begin position="23"/>
        <end position="185"/>
    </location>
</feature>
<dbReference type="RefSeq" id="WP_189569114.1">
    <property type="nucleotide sequence ID" value="NZ_BMXI01000005.1"/>
</dbReference>
<dbReference type="Pfam" id="PF00535">
    <property type="entry name" value="Glycos_transf_2"/>
    <property type="match status" value="1"/>
</dbReference>
<keyword evidence="1" id="KW-1003">Cell membrane</keyword>
<evidence type="ECO:0000256" key="8">
    <source>
        <dbReference type="SAM" id="Phobius"/>
    </source>
</evidence>
<keyword evidence="5" id="KW-0448">Lipopolysaccharide biosynthesis</keyword>
<accession>A0A918TIZ9</accession>
<protein>
    <recommendedName>
        <fullName evidence="9">Glycosyltransferase 2-like domain-containing protein</fullName>
    </recommendedName>
</protein>
<keyword evidence="3" id="KW-0808">Transferase</keyword>
<dbReference type="GO" id="GO:0009103">
    <property type="term" value="P:lipopolysaccharide biosynthetic process"/>
    <property type="evidence" value="ECO:0007669"/>
    <property type="project" value="UniProtKB-KW"/>
</dbReference>
<evidence type="ECO:0000259" key="9">
    <source>
        <dbReference type="Pfam" id="PF00535"/>
    </source>
</evidence>
<evidence type="ECO:0000256" key="5">
    <source>
        <dbReference type="ARBA" id="ARBA00022985"/>
    </source>
</evidence>
<dbReference type="Proteomes" id="UP000644507">
    <property type="component" value="Unassembled WGS sequence"/>
</dbReference>
<feature type="transmembrane region" description="Helical" evidence="8">
    <location>
        <begin position="283"/>
        <end position="304"/>
    </location>
</feature>
<evidence type="ECO:0000256" key="4">
    <source>
        <dbReference type="ARBA" id="ARBA00022692"/>
    </source>
</evidence>
<evidence type="ECO:0000256" key="7">
    <source>
        <dbReference type="ARBA" id="ARBA00023136"/>
    </source>
</evidence>
<dbReference type="PANTHER" id="PTHR48090:SF3">
    <property type="entry name" value="UNDECAPRENYL-PHOSPHATE 4-DEOXY-4-FORMAMIDO-L-ARABINOSE TRANSFERASE"/>
    <property type="match status" value="1"/>
</dbReference>
<evidence type="ECO:0000313" key="11">
    <source>
        <dbReference type="Proteomes" id="UP000644507"/>
    </source>
</evidence>
<dbReference type="AlphaFoldDB" id="A0A918TIZ9"/>
<dbReference type="InterPro" id="IPR001173">
    <property type="entry name" value="Glyco_trans_2-like"/>
</dbReference>
<feature type="transmembrane region" description="Helical" evidence="8">
    <location>
        <begin position="256"/>
        <end position="277"/>
    </location>
</feature>
<dbReference type="EMBL" id="BMXI01000005">
    <property type="protein sequence ID" value="GHC49930.1"/>
    <property type="molecule type" value="Genomic_DNA"/>
</dbReference>
<reference evidence="10" key="1">
    <citation type="journal article" date="2014" name="Int. J. Syst. Evol. Microbiol.">
        <title>Complete genome sequence of Corynebacterium casei LMG S-19264T (=DSM 44701T), isolated from a smear-ripened cheese.</title>
        <authorList>
            <consortium name="US DOE Joint Genome Institute (JGI-PGF)"/>
            <person name="Walter F."/>
            <person name="Albersmeier A."/>
            <person name="Kalinowski J."/>
            <person name="Ruckert C."/>
        </authorList>
    </citation>
    <scope>NUCLEOTIDE SEQUENCE</scope>
    <source>
        <strain evidence="10">KCTC 12988</strain>
    </source>
</reference>
<keyword evidence="4 8" id="KW-0812">Transmembrane</keyword>
<evidence type="ECO:0000256" key="6">
    <source>
        <dbReference type="ARBA" id="ARBA00022989"/>
    </source>
</evidence>
<evidence type="ECO:0000256" key="2">
    <source>
        <dbReference type="ARBA" id="ARBA00022676"/>
    </source>
</evidence>
<evidence type="ECO:0000256" key="3">
    <source>
        <dbReference type="ARBA" id="ARBA00022679"/>
    </source>
</evidence>
<keyword evidence="7 8" id="KW-0472">Membrane</keyword>
<comment type="caution">
    <text evidence="10">The sequence shown here is derived from an EMBL/GenBank/DDBJ whole genome shotgun (WGS) entry which is preliminary data.</text>
</comment>
<proteinExistence type="predicted"/>
<gene>
    <name evidence="10" type="ORF">GCM10007100_14890</name>
</gene>
<dbReference type="GO" id="GO:0099621">
    <property type="term" value="F:undecaprenyl-phosphate 4-deoxy-4-formamido-L-arabinose transferase activity"/>
    <property type="evidence" value="ECO:0007669"/>
    <property type="project" value="TreeGrafter"/>
</dbReference>
<dbReference type="Gene3D" id="3.90.550.10">
    <property type="entry name" value="Spore Coat Polysaccharide Biosynthesis Protein SpsA, Chain A"/>
    <property type="match status" value="1"/>
</dbReference>
<dbReference type="GO" id="GO:0005886">
    <property type="term" value="C:plasma membrane"/>
    <property type="evidence" value="ECO:0007669"/>
    <property type="project" value="TreeGrafter"/>
</dbReference>
<keyword evidence="6 8" id="KW-1133">Transmembrane helix</keyword>
<evidence type="ECO:0000256" key="1">
    <source>
        <dbReference type="ARBA" id="ARBA00022475"/>
    </source>
</evidence>
<dbReference type="InterPro" id="IPR029044">
    <property type="entry name" value="Nucleotide-diphossugar_trans"/>
</dbReference>
<reference evidence="10" key="2">
    <citation type="submission" date="2020-09" db="EMBL/GenBank/DDBJ databases">
        <authorList>
            <person name="Sun Q."/>
            <person name="Kim S."/>
        </authorList>
    </citation>
    <scope>NUCLEOTIDE SEQUENCE</scope>
    <source>
        <strain evidence="10">KCTC 12988</strain>
    </source>
</reference>
<organism evidence="10 11">
    <name type="scientific">Roseibacillus persicicus</name>
    <dbReference type="NCBI Taxonomy" id="454148"/>
    <lineage>
        <taxon>Bacteria</taxon>
        <taxon>Pseudomonadati</taxon>
        <taxon>Verrucomicrobiota</taxon>
        <taxon>Verrucomicrobiia</taxon>
        <taxon>Verrucomicrobiales</taxon>
        <taxon>Verrucomicrobiaceae</taxon>
        <taxon>Roseibacillus</taxon>
    </lineage>
</organism>
<dbReference type="InterPro" id="IPR050256">
    <property type="entry name" value="Glycosyltransferase_2"/>
</dbReference>
<keyword evidence="11" id="KW-1185">Reference proteome</keyword>